<evidence type="ECO:0000259" key="7">
    <source>
        <dbReference type="Pfam" id="PF00155"/>
    </source>
</evidence>
<dbReference type="Pfam" id="PF00155">
    <property type="entry name" value="Aminotran_1_2"/>
    <property type="match status" value="1"/>
</dbReference>
<dbReference type="NCBIfam" id="TIGR01265">
    <property type="entry name" value="tyr_nico_aTase"/>
    <property type="match status" value="1"/>
</dbReference>
<keyword evidence="4" id="KW-0808">Transferase</keyword>
<evidence type="ECO:0000256" key="3">
    <source>
        <dbReference type="ARBA" id="ARBA00022576"/>
    </source>
</evidence>
<feature type="domain" description="Aminotransferase class I/classII large" evidence="7">
    <location>
        <begin position="55"/>
        <end position="427"/>
    </location>
</feature>
<comment type="similarity">
    <text evidence="2">Belongs to the class-I pyridoxal-phosphate-dependent aminotransferase family.</text>
</comment>
<evidence type="ECO:0000313" key="8">
    <source>
        <dbReference type="EMBL" id="CEQ39101.1"/>
    </source>
</evidence>
<dbReference type="GO" id="GO:0006572">
    <property type="term" value="P:L-tyrosine catabolic process"/>
    <property type="evidence" value="ECO:0007669"/>
    <property type="project" value="TreeGrafter"/>
</dbReference>
<proteinExistence type="inferred from homology"/>
<dbReference type="GO" id="GO:0004838">
    <property type="term" value="F:L-tyrosine-2-oxoglutarate transaminase activity"/>
    <property type="evidence" value="ECO:0007669"/>
    <property type="project" value="TreeGrafter"/>
</dbReference>
<dbReference type="CDD" id="cd00609">
    <property type="entry name" value="AAT_like"/>
    <property type="match status" value="1"/>
</dbReference>
<dbReference type="InterPro" id="IPR015421">
    <property type="entry name" value="PyrdxlP-dep_Trfase_major"/>
</dbReference>
<dbReference type="PIRSF" id="PIRSF000517">
    <property type="entry name" value="Tyr_transaminase"/>
    <property type="match status" value="1"/>
</dbReference>
<dbReference type="PANTHER" id="PTHR45744">
    <property type="entry name" value="TYROSINE AMINOTRANSFERASE"/>
    <property type="match status" value="1"/>
</dbReference>
<keyword evidence="3" id="KW-0032">Aminotransferase</keyword>
<dbReference type="Proteomes" id="UP000243876">
    <property type="component" value="Unassembled WGS sequence"/>
</dbReference>
<evidence type="ECO:0000256" key="6">
    <source>
        <dbReference type="PIRSR" id="PIRSR000517-1"/>
    </source>
</evidence>
<gene>
    <name evidence="8" type="primary">SPOSA6832_00590</name>
</gene>
<dbReference type="Gene3D" id="3.90.1150.10">
    <property type="entry name" value="Aspartate Aminotransferase, domain 1"/>
    <property type="match status" value="1"/>
</dbReference>
<dbReference type="EMBL" id="CENE01000002">
    <property type="protein sequence ID" value="CEQ39101.1"/>
    <property type="molecule type" value="Genomic_DNA"/>
</dbReference>
<feature type="modified residue" description="N6-(pyridoxal phosphate)lysine" evidence="6">
    <location>
        <position position="287"/>
    </location>
</feature>
<sequence length="472" mass="51366">MPIAIHEVPPVNGHPSKPWKKVQVSRQVQRISNPIREIISGIDLSAPPEQGVDKPLINLGLGDPSVFGNFPPAQQSLDAIEASLRSGRSFGYPASVGYPDAQAAVAHYFDEGEGGNWRIQKDDVVRAVLTHGASGALEMAISVLAEQGKNVLFPKPLFTAYETMAATCGVEFRYYNLHPGSWEVDIPHLESLIDDNTAFVMLNNPSNPCGSNWSEAHLRDLAEVMARRQVVVIADEVYAGLAWDVSGPTPPSASAPRVEGKFNRGVFTPYASICGSSPCLVVGAVSKRWLAPGWRLGWVVIHDPLNVLSDVRGGLGKWAFRIQGPNSTMQRALPAILANTPESFYVDTMNKLQKVGVELHARLSKIPGLKPLLPQGAMYLMCGGLENFEFENDKAFITALHEEERVFILPGACFRCASSSCRASPSARSDVSPSCRLDGYMRFVTTTPLNVLLDACDRIEAFCSRHRKATSA</sequence>
<name>A0A0D6EGP4_SPOSA</name>
<dbReference type="GO" id="GO:0006559">
    <property type="term" value="P:L-phenylalanine catabolic process"/>
    <property type="evidence" value="ECO:0007669"/>
    <property type="project" value="TreeGrafter"/>
</dbReference>
<feature type="non-terminal residue" evidence="8">
    <location>
        <position position="1"/>
    </location>
</feature>
<dbReference type="InterPro" id="IPR015424">
    <property type="entry name" value="PyrdxlP-dep_Trfase"/>
</dbReference>
<evidence type="ECO:0000256" key="2">
    <source>
        <dbReference type="ARBA" id="ARBA00007441"/>
    </source>
</evidence>
<evidence type="ECO:0000313" key="9">
    <source>
        <dbReference type="Proteomes" id="UP000243876"/>
    </source>
</evidence>
<protein>
    <submittedName>
        <fullName evidence="8">SPOSA6832_00590-mRNA-1:cds</fullName>
    </submittedName>
</protein>
<dbReference type="AlphaFoldDB" id="A0A0D6EGP4"/>
<accession>A0A0D6EGP4</accession>
<dbReference type="InterPro" id="IPR004839">
    <property type="entry name" value="Aminotransferase_I/II_large"/>
</dbReference>
<dbReference type="SUPFAM" id="SSF53383">
    <property type="entry name" value="PLP-dependent transferases"/>
    <property type="match status" value="1"/>
</dbReference>
<keyword evidence="5" id="KW-0663">Pyridoxal phosphate</keyword>
<keyword evidence="9" id="KW-1185">Reference proteome</keyword>
<evidence type="ECO:0000256" key="5">
    <source>
        <dbReference type="ARBA" id="ARBA00022898"/>
    </source>
</evidence>
<dbReference type="GO" id="GO:0030170">
    <property type="term" value="F:pyridoxal phosphate binding"/>
    <property type="evidence" value="ECO:0007669"/>
    <property type="project" value="InterPro"/>
</dbReference>
<reference evidence="9" key="1">
    <citation type="submission" date="2015-02" db="EMBL/GenBank/DDBJ databases">
        <authorList>
            <person name="Gon?alves P."/>
        </authorList>
    </citation>
    <scope>NUCLEOTIDE SEQUENCE [LARGE SCALE GENOMIC DNA]</scope>
</reference>
<comment type="cofactor">
    <cofactor evidence="1 6">
        <name>pyridoxal 5'-phosphate</name>
        <dbReference type="ChEBI" id="CHEBI:597326"/>
    </cofactor>
</comment>
<evidence type="ECO:0000256" key="4">
    <source>
        <dbReference type="ARBA" id="ARBA00022679"/>
    </source>
</evidence>
<dbReference type="OrthoDB" id="7042322at2759"/>
<dbReference type="InterPro" id="IPR015422">
    <property type="entry name" value="PyrdxlP-dep_Trfase_small"/>
</dbReference>
<dbReference type="PANTHER" id="PTHR45744:SF2">
    <property type="entry name" value="TYROSINE AMINOTRANSFERASE"/>
    <property type="match status" value="1"/>
</dbReference>
<evidence type="ECO:0000256" key="1">
    <source>
        <dbReference type="ARBA" id="ARBA00001933"/>
    </source>
</evidence>
<dbReference type="InterPro" id="IPR005958">
    <property type="entry name" value="TyrNic_aminoTrfase"/>
</dbReference>
<organism evidence="8 9">
    <name type="scientific">Sporidiobolus salmonicolor</name>
    <name type="common">Yeast-like fungus</name>
    <name type="synonym">Sporobolomyces salmonicolor</name>
    <dbReference type="NCBI Taxonomy" id="5005"/>
    <lineage>
        <taxon>Eukaryota</taxon>
        <taxon>Fungi</taxon>
        <taxon>Dikarya</taxon>
        <taxon>Basidiomycota</taxon>
        <taxon>Pucciniomycotina</taxon>
        <taxon>Microbotryomycetes</taxon>
        <taxon>Sporidiobolales</taxon>
        <taxon>Sporidiobolaceae</taxon>
        <taxon>Sporobolomyces</taxon>
    </lineage>
</organism>
<dbReference type="Gene3D" id="3.40.640.10">
    <property type="entry name" value="Type I PLP-dependent aspartate aminotransferase-like (Major domain)"/>
    <property type="match status" value="1"/>
</dbReference>